<proteinExistence type="inferred from homology"/>
<protein>
    <submittedName>
        <fullName evidence="4">Phospholipase/carboxylesterase</fullName>
    </submittedName>
</protein>
<dbReference type="InterPro" id="IPR050565">
    <property type="entry name" value="LYPA1-2/EST-like"/>
</dbReference>
<dbReference type="SUPFAM" id="SSF53474">
    <property type="entry name" value="alpha/beta-Hydrolases"/>
    <property type="match status" value="1"/>
</dbReference>
<dbReference type="GO" id="GO:0016787">
    <property type="term" value="F:hydrolase activity"/>
    <property type="evidence" value="ECO:0007669"/>
    <property type="project" value="UniProtKB-KW"/>
</dbReference>
<dbReference type="Pfam" id="PF02230">
    <property type="entry name" value="Abhydrolase_2"/>
    <property type="match status" value="1"/>
</dbReference>
<sequence length="224" mass="23903">MAISPLIIQDTAMQDALIIQQPADPAADARELWLFFHGIGSRAEDLVPLGQALAPLLPHAWMISVRSPDPSDFGQGWQWFSVQGVTEESRPARVAAAMPAFVEVVKFWQQKTGATPATTTLAGFSQGAIMALESTQQAEKLAQRVISLAGRFAQPPRTAPASTTIHFLHGQNDQVIAAHYATDAVRQLQALGGAVTCDVFPELGHGLDGRVVQRLAALIAAAAH</sequence>
<evidence type="ECO:0000256" key="1">
    <source>
        <dbReference type="ARBA" id="ARBA00006499"/>
    </source>
</evidence>
<evidence type="ECO:0000313" key="4">
    <source>
        <dbReference type="EMBL" id="MBB5191698.1"/>
    </source>
</evidence>
<comment type="caution">
    <text evidence="4">The sequence shown here is derived from an EMBL/GenBank/DDBJ whole genome shotgun (WGS) entry which is preliminary data.</text>
</comment>
<comment type="similarity">
    <text evidence="1">Belongs to the AB hydrolase superfamily. AB hydrolase 2 family.</text>
</comment>
<feature type="domain" description="Phospholipase/carboxylesterase/thioesterase" evidence="3">
    <location>
        <begin position="25"/>
        <end position="220"/>
    </location>
</feature>
<evidence type="ECO:0000256" key="2">
    <source>
        <dbReference type="ARBA" id="ARBA00022801"/>
    </source>
</evidence>
<dbReference type="InterPro" id="IPR029058">
    <property type="entry name" value="AB_hydrolase_fold"/>
</dbReference>
<evidence type="ECO:0000259" key="3">
    <source>
        <dbReference type="Pfam" id="PF02230"/>
    </source>
</evidence>
<evidence type="ECO:0000313" key="5">
    <source>
        <dbReference type="Proteomes" id="UP000543030"/>
    </source>
</evidence>
<keyword evidence="2" id="KW-0378">Hydrolase</keyword>
<name>A0A840RGQ0_9NEIS</name>
<dbReference type="Proteomes" id="UP000543030">
    <property type="component" value="Unassembled WGS sequence"/>
</dbReference>
<dbReference type="InterPro" id="IPR003140">
    <property type="entry name" value="PLipase/COase/thioEstase"/>
</dbReference>
<gene>
    <name evidence="4" type="ORF">HNQ50_002428</name>
</gene>
<dbReference type="RefSeq" id="WP_221303146.1">
    <property type="nucleotide sequence ID" value="NZ_JACHHN010000004.1"/>
</dbReference>
<reference evidence="4 5" key="1">
    <citation type="submission" date="2020-08" db="EMBL/GenBank/DDBJ databases">
        <title>Genomic Encyclopedia of Type Strains, Phase IV (KMG-IV): sequencing the most valuable type-strain genomes for metagenomic binning, comparative biology and taxonomic classification.</title>
        <authorList>
            <person name="Goeker M."/>
        </authorList>
    </citation>
    <scope>NUCLEOTIDE SEQUENCE [LARGE SCALE GENOMIC DNA]</scope>
    <source>
        <strain evidence="4 5">DSM 18233</strain>
    </source>
</reference>
<dbReference type="EMBL" id="JACHHN010000004">
    <property type="protein sequence ID" value="MBB5191698.1"/>
    <property type="molecule type" value="Genomic_DNA"/>
</dbReference>
<dbReference type="NCBIfam" id="NF008525">
    <property type="entry name" value="PRK11460.1"/>
    <property type="match status" value="1"/>
</dbReference>
<accession>A0A840RGQ0</accession>
<dbReference type="PANTHER" id="PTHR10655">
    <property type="entry name" value="LYSOPHOSPHOLIPASE-RELATED"/>
    <property type="match status" value="1"/>
</dbReference>
<keyword evidence="5" id="KW-1185">Reference proteome</keyword>
<dbReference type="AlphaFoldDB" id="A0A840RGQ0"/>
<dbReference type="PANTHER" id="PTHR10655:SF17">
    <property type="entry name" value="LYSOPHOSPHOLIPASE-LIKE PROTEIN 1"/>
    <property type="match status" value="1"/>
</dbReference>
<dbReference type="Gene3D" id="3.40.50.1820">
    <property type="entry name" value="alpha/beta hydrolase"/>
    <property type="match status" value="1"/>
</dbReference>
<organism evidence="4 5">
    <name type="scientific">Silvimonas terrae</name>
    <dbReference type="NCBI Taxonomy" id="300266"/>
    <lineage>
        <taxon>Bacteria</taxon>
        <taxon>Pseudomonadati</taxon>
        <taxon>Pseudomonadota</taxon>
        <taxon>Betaproteobacteria</taxon>
        <taxon>Neisseriales</taxon>
        <taxon>Chitinibacteraceae</taxon>
        <taxon>Silvimonas</taxon>
    </lineage>
</organism>